<dbReference type="Proteomes" id="UP000611640">
    <property type="component" value="Chromosome"/>
</dbReference>
<evidence type="ECO:0000256" key="1">
    <source>
        <dbReference type="SAM" id="MobiDB-lite"/>
    </source>
</evidence>
<proteinExistence type="predicted"/>
<keyword evidence="2" id="KW-0472">Membrane</keyword>
<evidence type="ECO:0000256" key="2">
    <source>
        <dbReference type="SAM" id="Phobius"/>
    </source>
</evidence>
<evidence type="ECO:0000313" key="4">
    <source>
        <dbReference type="Proteomes" id="UP000611640"/>
    </source>
</evidence>
<evidence type="ECO:0000313" key="3">
    <source>
        <dbReference type="EMBL" id="BCJ38805.1"/>
    </source>
</evidence>
<sequence>MYGWIWRKLPFGLPGKLIGTLVLVVGAAALLWYLVFPAIDPILPFNDVQVTGPGNDPGQGNGAGHGSGTPSPTPHRSGGSDLPGN</sequence>
<accession>A0A7R7DVU0</accession>
<dbReference type="AlphaFoldDB" id="A0A7R7DVU0"/>
<dbReference type="RefSeq" id="WP_203966791.1">
    <property type="nucleotide sequence ID" value="NZ_AP023355.1"/>
</dbReference>
<organism evidence="3 4">
    <name type="scientific">Actinocatenispora thailandica</name>
    <dbReference type="NCBI Taxonomy" id="227318"/>
    <lineage>
        <taxon>Bacteria</taxon>
        <taxon>Bacillati</taxon>
        <taxon>Actinomycetota</taxon>
        <taxon>Actinomycetes</taxon>
        <taxon>Micromonosporales</taxon>
        <taxon>Micromonosporaceae</taxon>
        <taxon>Actinocatenispora</taxon>
    </lineage>
</organism>
<name>A0A7R7DVU0_9ACTN</name>
<feature type="transmembrane region" description="Helical" evidence="2">
    <location>
        <begin position="17"/>
        <end position="36"/>
    </location>
</feature>
<dbReference type="EMBL" id="AP023355">
    <property type="protein sequence ID" value="BCJ38805.1"/>
    <property type="molecule type" value="Genomic_DNA"/>
</dbReference>
<dbReference type="KEGG" id="atl:Athai_63080"/>
<gene>
    <name evidence="3" type="ORF">Athai_63080</name>
</gene>
<keyword evidence="4" id="KW-1185">Reference proteome</keyword>
<keyword evidence="2" id="KW-1133">Transmembrane helix</keyword>
<feature type="region of interest" description="Disordered" evidence="1">
    <location>
        <begin position="47"/>
        <end position="85"/>
    </location>
</feature>
<reference evidence="3 4" key="1">
    <citation type="submission" date="2020-08" db="EMBL/GenBank/DDBJ databases">
        <title>Whole genome shotgun sequence of Actinocatenispora thailandica NBRC 105041.</title>
        <authorList>
            <person name="Komaki H."/>
            <person name="Tamura T."/>
        </authorList>
    </citation>
    <scope>NUCLEOTIDE SEQUENCE [LARGE SCALE GENOMIC DNA]</scope>
    <source>
        <strain evidence="3 4">NBRC 105041</strain>
    </source>
</reference>
<keyword evidence="2" id="KW-0812">Transmembrane</keyword>
<feature type="compositionally biased region" description="Gly residues" evidence="1">
    <location>
        <begin position="55"/>
        <end position="67"/>
    </location>
</feature>
<protein>
    <submittedName>
        <fullName evidence="3">Uncharacterized protein</fullName>
    </submittedName>
</protein>